<dbReference type="InterPro" id="IPR027417">
    <property type="entry name" value="P-loop_NTPase"/>
</dbReference>
<dbReference type="Gene3D" id="1.20.1560.10">
    <property type="entry name" value="ABC transporter type 1, transmembrane domain"/>
    <property type="match status" value="1"/>
</dbReference>
<dbReference type="Proteomes" id="UP001161691">
    <property type="component" value="Unassembled WGS sequence"/>
</dbReference>
<dbReference type="Gene3D" id="3.40.50.300">
    <property type="entry name" value="P-loop containing nucleotide triphosphate hydrolases"/>
    <property type="match status" value="1"/>
</dbReference>
<dbReference type="Pfam" id="PF00005">
    <property type="entry name" value="ABC_tran"/>
    <property type="match status" value="1"/>
</dbReference>
<evidence type="ECO:0000256" key="4">
    <source>
        <dbReference type="ARBA" id="ARBA00022840"/>
    </source>
</evidence>
<dbReference type="InterPro" id="IPR017871">
    <property type="entry name" value="ABC_transporter-like_CS"/>
</dbReference>
<feature type="transmembrane region" description="Helical" evidence="7">
    <location>
        <begin position="20"/>
        <end position="41"/>
    </location>
</feature>
<dbReference type="SMART" id="SM00382">
    <property type="entry name" value="AAA"/>
    <property type="match status" value="1"/>
</dbReference>
<dbReference type="InterPro" id="IPR039421">
    <property type="entry name" value="Type_1_exporter"/>
</dbReference>
<keyword evidence="4 10" id="KW-0067">ATP-binding</keyword>
<dbReference type="RefSeq" id="WP_282907173.1">
    <property type="nucleotide sequence ID" value="NZ_JAGRPV010000001.1"/>
</dbReference>
<feature type="transmembrane region" description="Helical" evidence="7">
    <location>
        <begin position="171"/>
        <end position="191"/>
    </location>
</feature>
<gene>
    <name evidence="10" type="ORF">KB449_04235</name>
</gene>
<dbReference type="SUPFAM" id="SSF90123">
    <property type="entry name" value="ABC transporter transmembrane region"/>
    <property type="match status" value="1"/>
</dbReference>
<keyword evidence="11" id="KW-1185">Reference proteome</keyword>
<feature type="transmembrane region" description="Helical" evidence="7">
    <location>
        <begin position="72"/>
        <end position="92"/>
    </location>
</feature>
<dbReference type="PROSITE" id="PS00211">
    <property type="entry name" value="ABC_TRANSPORTER_1"/>
    <property type="match status" value="1"/>
</dbReference>
<dbReference type="Pfam" id="PF00664">
    <property type="entry name" value="ABC_membrane"/>
    <property type="match status" value="1"/>
</dbReference>
<evidence type="ECO:0000256" key="7">
    <source>
        <dbReference type="SAM" id="Phobius"/>
    </source>
</evidence>
<reference evidence="10" key="1">
    <citation type="submission" date="2023-04" db="EMBL/GenBank/DDBJ databases">
        <title>Comparative genomic analysis of Cohnella hashimotonis sp. nov., isolated from the International Space Station.</title>
        <authorList>
            <person name="Venkateswaran K."/>
            <person name="Simpson A."/>
        </authorList>
    </citation>
    <scope>NUCLEOTIDE SEQUENCE</scope>
    <source>
        <strain evidence="10">F6_2S_P_1</strain>
    </source>
</reference>
<dbReference type="GO" id="GO:0005524">
    <property type="term" value="F:ATP binding"/>
    <property type="evidence" value="ECO:0007669"/>
    <property type="project" value="UniProtKB-KW"/>
</dbReference>
<evidence type="ECO:0000313" key="11">
    <source>
        <dbReference type="Proteomes" id="UP001161691"/>
    </source>
</evidence>
<evidence type="ECO:0000313" key="10">
    <source>
        <dbReference type="EMBL" id="MDI4644153.1"/>
    </source>
</evidence>
<evidence type="ECO:0000259" key="8">
    <source>
        <dbReference type="PROSITE" id="PS50893"/>
    </source>
</evidence>
<name>A0ABT6TCW0_9BACL</name>
<keyword evidence="2 7" id="KW-0812">Transmembrane</keyword>
<dbReference type="InterPro" id="IPR003593">
    <property type="entry name" value="AAA+_ATPase"/>
</dbReference>
<dbReference type="InterPro" id="IPR011527">
    <property type="entry name" value="ABC1_TM_dom"/>
</dbReference>
<feature type="transmembrane region" description="Helical" evidence="7">
    <location>
        <begin position="146"/>
        <end position="165"/>
    </location>
</feature>
<dbReference type="EMBL" id="JAGRPV010000001">
    <property type="protein sequence ID" value="MDI4644153.1"/>
    <property type="molecule type" value="Genomic_DNA"/>
</dbReference>
<evidence type="ECO:0000259" key="9">
    <source>
        <dbReference type="PROSITE" id="PS50929"/>
    </source>
</evidence>
<dbReference type="PROSITE" id="PS50929">
    <property type="entry name" value="ABC_TM1F"/>
    <property type="match status" value="1"/>
</dbReference>
<proteinExistence type="predicted"/>
<evidence type="ECO:0000256" key="2">
    <source>
        <dbReference type="ARBA" id="ARBA00022692"/>
    </source>
</evidence>
<dbReference type="InterPro" id="IPR036640">
    <property type="entry name" value="ABC1_TM_sf"/>
</dbReference>
<evidence type="ECO:0000256" key="5">
    <source>
        <dbReference type="ARBA" id="ARBA00022989"/>
    </source>
</evidence>
<dbReference type="PANTHER" id="PTHR24221">
    <property type="entry name" value="ATP-BINDING CASSETTE SUB-FAMILY B"/>
    <property type="match status" value="1"/>
</dbReference>
<dbReference type="PROSITE" id="PS50893">
    <property type="entry name" value="ABC_TRANSPORTER_2"/>
    <property type="match status" value="1"/>
</dbReference>
<dbReference type="PANTHER" id="PTHR24221:SF654">
    <property type="entry name" value="ATP-BINDING CASSETTE SUB-FAMILY B MEMBER 6"/>
    <property type="match status" value="1"/>
</dbReference>
<sequence length="599" mass="66348">MRSALFFLMQLRAFAGRGLYWNVLGMIAVSMLEGIGLILLIPMLGMGGISGIDAASSPISAWLAPISGLPSAWQLPVVLGLFVFIVLTQALLKQRVSLQNARMNQKFEFRLRSDTYRGILQANWEYFIRMRKSDLINALTGELARVNGGITLSLQLLASVIFTIIQIGLAFWLSPVITLIVLICGAVLAFFMRRTLRKAKTLGNRSSDLARQYLAGISDQLSGIREIKTNALERSRLSWLESVSAEIHEEQYAFLKLRSKSQSAYQAVSAILIALFLFVFVHMLHTRLEQLILIVLIFSRLWPRFTGIQSNLEQIASYLPSLRSVLGIQADCRAAAELSFGDEIKSEGMAIRQALACRSVYYRYDVTQPRYALRNIDLSIPALGMTAVVGRSGAGKSTLIDLLMGLTTPERGSIAIDGIPLTRERLHAFRQSVGYVPQDPFLFNDTIRNNLLLVKQDASENELWECLEFSASADFVRKLPQGLDTFIGDRGVRLSGGERQRLVLARAILRKPSILILDEATSALDSENELKIQEALEKLRGRMTLVVIAHRLSTIRGANQVIVLDQGEVVQSGSFSELAAEKRGLFGSLLENQTLAASG</sequence>
<comment type="subcellular location">
    <subcellularLocation>
        <location evidence="1">Cell membrane</location>
        <topology evidence="1">Multi-pass membrane protein</topology>
    </subcellularLocation>
</comment>
<organism evidence="10 11">
    <name type="scientific">Cohnella hashimotonis</name>
    <dbReference type="NCBI Taxonomy" id="2826895"/>
    <lineage>
        <taxon>Bacteria</taxon>
        <taxon>Bacillati</taxon>
        <taxon>Bacillota</taxon>
        <taxon>Bacilli</taxon>
        <taxon>Bacillales</taxon>
        <taxon>Paenibacillaceae</taxon>
        <taxon>Cohnella</taxon>
    </lineage>
</organism>
<evidence type="ECO:0000256" key="1">
    <source>
        <dbReference type="ARBA" id="ARBA00004651"/>
    </source>
</evidence>
<accession>A0ABT6TCW0</accession>
<feature type="transmembrane region" description="Helical" evidence="7">
    <location>
        <begin position="264"/>
        <end position="284"/>
    </location>
</feature>
<protein>
    <submittedName>
        <fullName evidence="10">ABC transporter ATP-binding protein</fullName>
    </submittedName>
</protein>
<keyword evidence="3" id="KW-0547">Nucleotide-binding</keyword>
<feature type="domain" description="ABC transmembrane type-1" evidence="9">
    <location>
        <begin position="59"/>
        <end position="317"/>
    </location>
</feature>
<keyword evidence="6 7" id="KW-0472">Membrane</keyword>
<evidence type="ECO:0000256" key="6">
    <source>
        <dbReference type="ARBA" id="ARBA00023136"/>
    </source>
</evidence>
<feature type="domain" description="ABC transporter" evidence="8">
    <location>
        <begin position="355"/>
        <end position="591"/>
    </location>
</feature>
<evidence type="ECO:0000256" key="3">
    <source>
        <dbReference type="ARBA" id="ARBA00022741"/>
    </source>
</evidence>
<dbReference type="SUPFAM" id="SSF52540">
    <property type="entry name" value="P-loop containing nucleoside triphosphate hydrolases"/>
    <property type="match status" value="1"/>
</dbReference>
<keyword evidence="5 7" id="KW-1133">Transmembrane helix</keyword>
<dbReference type="InterPro" id="IPR003439">
    <property type="entry name" value="ABC_transporter-like_ATP-bd"/>
</dbReference>
<comment type="caution">
    <text evidence="10">The sequence shown here is derived from an EMBL/GenBank/DDBJ whole genome shotgun (WGS) entry which is preliminary data.</text>
</comment>